<proteinExistence type="predicted"/>
<name>A0ABP1PTP0_9HEXA</name>
<sequence>MESQENISQSVPNRLRLHLSNLQLLAAMDCALAFTTLIFNIRQVISAASNVSEKWESAEHDDRIEKNTPHVRLLIATVISICLTLTQLILACFMMLSVSDVEIPQRRVRISSGMWASWSFVLLIVLIVYAFSIQRFEDVGDKFYFFMLVGEIVFRLVIIHYICLFYCCKFDRIT</sequence>
<feature type="transmembrane region" description="Helical" evidence="1">
    <location>
        <begin position="73"/>
        <end position="98"/>
    </location>
</feature>
<feature type="transmembrane region" description="Helical" evidence="1">
    <location>
        <begin position="143"/>
        <end position="168"/>
    </location>
</feature>
<dbReference type="Proteomes" id="UP001642540">
    <property type="component" value="Unassembled WGS sequence"/>
</dbReference>
<dbReference type="EMBL" id="CAXLJM020000007">
    <property type="protein sequence ID" value="CAL8074856.1"/>
    <property type="molecule type" value="Genomic_DNA"/>
</dbReference>
<gene>
    <name evidence="2" type="ORF">ODALV1_LOCUS3016</name>
</gene>
<evidence type="ECO:0000313" key="3">
    <source>
        <dbReference type="Proteomes" id="UP001642540"/>
    </source>
</evidence>
<organism evidence="2 3">
    <name type="scientific">Orchesella dallaii</name>
    <dbReference type="NCBI Taxonomy" id="48710"/>
    <lineage>
        <taxon>Eukaryota</taxon>
        <taxon>Metazoa</taxon>
        <taxon>Ecdysozoa</taxon>
        <taxon>Arthropoda</taxon>
        <taxon>Hexapoda</taxon>
        <taxon>Collembola</taxon>
        <taxon>Entomobryomorpha</taxon>
        <taxon>Entomobryoidea</taxon>
        <taxon>Orchesellidae</taxon>
        <taxon>Orchesellinae</taxon>
        <taxon>Orchesella</taxon>
    </lineage>
</organism>
<comment type="caution">
    <text evidence="2">The sequence shown here is derived from an EMBL/GenBank/DDBJ whole genome shotgun (WGS) entry which is preliminary data.</text>
</comment>
<keyword evidence="3" id="KW-1185">Reference proteome</keyword>
<keyword evidence="1" id="KW-1133">Transmembrane helix</keyword>
<accession>A0ABP1PTP0</accession>
<feature type="transmembrane region" description="Helical" evidence="1">
    <location>
        <begin position="21"/>
        <end position="41"/>
    </location>
</feature>
<reference evidence="2 3" key="1">
    <citation type="submission" date="2024-08" db="EMBL/GenBank/DDBJ databases">
        <authorList>
            <person name="Cucini C."/>
            <person name="Frati F."/>
        </authorList>
    </citation>
    <scope>NUCLEOTIDE SEQUENCE [LARGE SCALE GENOMIC DNA]</scope>
</reference>
<keyword evidence="1" id="KW-0812">Transmembrane</keyword>
<evidence type="ECO:0000256" key="1">
    <source>
        <dbReference type="SAM" id="Phobius"/>
    </source>
</evidence>
<protein>
    <submittedName>
        <fullName evidence="2">Uncharacterized protein</fullName>
    </submittedName>
</protein>
<evidence type="ECO:0000313" key="2">
    <source>
        <dbReference type="EMBL" id="CAL8074856.1"/>
    </source>
</evidence>
<feature type="transmembrane region" description="Helical" evidence="1">
    <location>
        <begin position="110"/>
        <end position="131"/>
    </location>
</feature>
<keyword evidence="1" id="KW-0472">Membrane</keyword>